<evidence type="ECO:0000313" key="2">
    <source>
        <dbReference type="Proteomes" id="UP000188605"/>
    </source>
</evidence>
<reference evidence="1" key="1">
    <citation type="submission" date="2016-08" db="EMBL/GenBank/DDBJ databases">
        <authorList>
            <person name="Ngugi D.K."/>
            <person name="Miyake S."/>
            <person name="Stingl U."/>
        </authorList>
    </citation>
    <scope>NUCLEOTIDE SEQUENCE</scope>
    <source>
        <strain evidence="1">SCG-B11WGA-EpuloA1</strain>
    </source>
</reference>
<sequence length="398" mass="44122">MTLIFILIIIILIFTIIFCLKKIQSLSKQVEIFTGVLDAMPFSVSVTDINKNWIIVNKVAETLLKRNRKQIKGKPCSEWKCPACNTPDCGITRLENGKKTTQCNIDGMEMLTDVNYILSYSGQRIGHIEITQDITPFSQSMQQNLSHEQLLKEISDGLDKFLKISNYVNSSATDLSSNAAKQSDITQKFITSTNELFNGLKNNIAQMTETNKISLTAKDKTNIGTEYMKNLIITMDEINKSSTNISEVIKIIENISSQTNLLALNAAIESARAGEAGKGFAVVSNEIRDLATKSSDTVKDIENIIKVSLNNVQKGLTLVNDTSIALTNIVNAIDDTVEISNSLLQSSEQQKQFITQLNEGTTQLVNINEINVSTADNNLKINTDMISEIEKLKNVIEK</sequence>
<gene>
    <name evidence="1" type="ORF">AN396_00865</name>
</gene>
<comment type="caution">
    <text evidence="1">The sequence shown here is derived from an EMBL/GenBank/DDBJ whole genome shotgun (WGS) entry which is preliminary data.</text>
</comment>
<accession>A0ACC8XDJ1</accession>
<dbReference type="Proteomes" id="UP000188605">
    <property type="component" value="Unassembled WGS sequence"/>
</dbReference>
<keyword evidence="2" id="KW-1185">Reference proteome</keyword>
<dbReference type="EMBL" id="LJDB01000044">
    <property type="protein sequence ID" value="ONI40891.1"/>
    <property type="molecule type" value="Genomic_DNA"/>
</dbReference>
<proteinExistence type="predicted"/>
<name>A0ACC8XDJ1_9FIRM</name>
<evidence type="ECO:0000313" key="1">
    <source>
        <dbReference type="EMBL" id="ONI40891.1"/>
    </source>
</evidence>
<protein>
    <submittedName>
        <fullName evidence="1">Uncharacterized protein</fullName>
    </submittedName>
</protein>
<organism evidence="1 2">
    <name type="scientific">Candidatus Epulonipiscium fishelsonii</name>
    <dbReference type="NCBI Taxonomy" id="77094"/>
    <lineage>
        <taxon>Bacteria</taxon>
        <taxon>Bacillati</taxon>
        <taxon>Bacillota</taxon>
        <taxon>Clostridia</taxon>
        <taxon>Lachnospirales</taxon>
        <taxon>Lachnospiraceae</taxon>
        <taxon>Candidatus Epulonipiscium</taxon>
    </lineage>
</organism>